<comment type="function">
    <text evidence="7">Catalyzes the N-acylation of UDP-3-O-acylglucosamine using 3-hydroxyacyl-ACP as the acyl donor. Is involved in the biosynthesis of lipid A, a phosphorylated glycolipid that anchors the lipopolysaccharide to the outer membrane of the cell.</text>
</comment>
<dbReference type="GO" id="GO:0009245">
    <property type="term" value="P:lipid A biosynthetic process"/>
    <property type="evidence" value="ECO:0007669"/>
    <property type="project" value="UniProtKB-UniRule"/>
</dbReference>
<evidence type="ECO:0000256" key="1">
    <source>
        <dbReference type="ARBA" id="ARBA00022516"/>
    </source>
</evidence>
<dbReference type="SUPFAM" id="SSF51161">
    <property type="entry name" value="Trimeric LpxA-like enzymes"/>
    <property type="match status" value="1"/>
</dbReference>
<dbReference type="InterPro" id="IPR001451">
    <property type="entry name" value="Hexapep"/>
</dbReference>
<reference evidence="9 10" key="1">
    <citation type="submission" date="2016-01" db="EMBL/GenBank/DDBJ databases">
        <title>Genome sequencing of Roseivirga spongicola UST030701-084.</title>
        <authorList>
            <person name="Selvaratnam C."/>
            <person name="Thevarajoo S."/>
            <person name="Goh K.M."/>
            <person name="Ee R."/>
            <person name="Chan K.-G."/>
            <person name="Chong C.S."/>
        </authorList>
    </citation>
    <scope>NUCLEOTIDE SEQUENCE [LARGE SCALE GENOMIC DNA]</scope>
    <source>
        <strain evidence="9 10">UST030701-084</strain>
    </source>
</reference>
<name>A0A150XAD9_9BACT</name>
<dbReference type="GO" id="GO:0016410">
    <property type="term" value="F:N-acyltransferase activity"/>
    <property type="evidence" value="ECO:0007669"/>
    <property type="project" value="InterPro"/>
</dbReference>
<keyword evidence="10" id="KW-1185">Reference proteome</keyword>
<gene>
    <name evidence="7" type="primary">lpxD</name>
    <name evidence="9" type="ORF">AWW68_07685</name>
</gene>
<dbReference type="CDD" id="cd03352">
    <property type="entry name" value="LbH_LpxD"/>
    <property type="match status" value="1"/>
</dbReference>
<dbReference type="GO" id="GO:0016020">
    <property type="term" value="C:membrane"/>
    <property type="evidence" value="ECO:0007669"/>
    <property type="project" value="GOC"/>
</dbReference>
<dbReference type="STRING" id="333140.AWW68_07685"/>
<evidence type="ECO:0000256" key="7">
    <source>
        <dbReference type="HAMAP-Rule" id="MF_00523"/>
    </source>
</evidence>
<dbReference type="UniPathway" id="UPA00973"/>
<evidence type="ECO:0000256" key="6">
    <source>
        <dbReference type="ARBA" id="ARBA00023315"/>
    </source>
</evidence>
<dbReference type="OrthoDB" id="9784739at2"/>
<dbReference type="AlphaFoldDB" id="A0A150XAD9"/>
<dbReference type="EC" id="2.3.1.191" evidence="7"/>
<dbReference type="Gene3D" id="2.160.10.10">
    <property type="entry name" value="Hexapeptide repeat proteins"/>
    <property type="match status" value="1"/>
</dbReference>
<keyword evidence="6 7" id="KW-0012">Acyltransferase</keyword>
<evidence type="ECO:0000259" key="8">
    <source>
        <dbReference type="Pfam" id="PF04613"/>
    </source>
</evidence>
<comment type="subunit">
    <text evidence="7">Homotrimer.</text>
</comment>
<evidence type="ECO:0000256" key="3">
    <source>
        <dbReference type="ARBA" id="ARBA00022679"/>
    </source>
</evidence>
<dbReference type="InterPro" id="IPR020573">
    <property type="entry name" value="UDP_GlcNAc_AcTrfase_non-rep"/>
</dbReference>
<sequence>MEISIEQVAQLIGGMVEGNGQATVNRLEKIEEATEGSISFLANPKYLPYIYKTGASAVIVKSDFEPEKELKANLIKVDDPYSAFAKLLEEYQKLTAKVKTGIEQPSFQHETASYGENVYLGAFSYLGENAKVGNNTKIYPNTYIGDNVEIGENTIIHPGVKVYANCKVGSNCVIHSGVVIGSDGFGFAPQEDGTYKSIPQTGNVIIEDHVDIGANTTIDCATMGSTIIKSGVKLDNLVQIAHNVEVGKNTVIASQAGLSGSAKIGENCQIGGQAGITGHLKMADRTIIGPQAGVPKTITQEGKVWFGSPIMEHKDFLRASVILRNLPKLIDRVKELEKKL</sequence>
<dbReference type="NCBIfam" id="NF002060">
    <property type="entry name" value="PRK00892.1"/>
    <property type="match status" value="1"/>
</dbReference>
<dbReference type="Proteomes" id="UP000075606">
    <property type="component" value="Unassembled WGS sequence"/>
</dbReference>
<dbReference type="InterPro" id="IPR011004">
    <property type="entry name" value="Trimer_LpxA-like_sf"/>
</dbReference>
<feature type="domain" description="UDP-3-O-[3-hydroxymyristoyl] glucosamine N-acyltransferase non-repeat region" evidence="8">
    <location>
        <begin position="23"/>
        <end position="89"/>
    </location>
</feature>
<keyword evidence="2 7" id="KW-0441">Lipid A biosynthesis</keyword>
<evidence type="ECO:0000313" key="10">
    <source>
        <dbReference type="Proteomes" id="UP000075606"/>
    </source>
</evidence>
<protein>
    <recommendedName>
        <fullName evidence="7">UDP-3-O-acylglucosamine N-acyltransferase</fullName>
        <ecNumber evidence="7">2.3.1.191</ecNumber>
    </recommendedName>
</protein>
<dbReference type="NCBIfam" id="TIGR01853">
    <property type="entry name" value="lipid_A_lpxD"/>
    <property type="match status" value="1"/>
</dbReference>
<dbReference type="Pfam" id="PF14602">
    <property type="entry name" value="Hexapep_2"/>
    <property type="match status" value="1"/>
</dbReference>
<evidence type="ECO:0000256" key="5">
    <source>
        <dbReference type="ARBA" id="ARBA00023098"/>
    </source>
</evidence>
<dbReference type="PANTHER" id="PTHR43378">
    <property type="entry name" value="UDP-3-O-ACYLGLUCOSAMINE N-ACYLTRANSFERASE"/>
    <property type="match status" value="1"/>
</dbReference>
<dbReference type="GO" id="GO:0103118">
    <property type="term" value="F:UDP-3-O-[(3R)-3-hydroxyacyl]-glucosamine N-acyltransferase activity"/>
    <property type="evidence" value="ECO:0007669"/>
    <property type="project" value="UniProtKB-EC"/>
</dbReference>
<evidence type="ECO:0000256" key="4">
    <source>
        <dbReference type="ARBA" id="ARBA00022737"/>
    </source>
</evidence>
<keyword evidence="4 7" id="KW-0677">Repeat</keyword>
<dbReference type="Pfam" id="PF04613">
    <property type="entry name" value="LpxD"/>
    <property type="match status" value="1"/>
</dbReference>
<comment type="similarity">
    <text evidence="7">Belongs to the transferase hexapeptide repeat family. LpxD subfamily.</text>
</comment>
<dbReference type="RefSeq" id="WP_068219438.1">
    <property type="nucleotide sequence ID" value="NZ_CP139724.1"/>
</dbReference>
<feature type="active site" description="Proton acceptor" evidence="7">
    <location>
        <position position="242"/>
    </location>
</feature>
<keyword evidence="5 7" id="KW-0443">Lipid metabolism</keyword>
<keyword evidence="1 7" id="KW-0444">Lipid biosynthesis</keyword>
<evidence type="ECO:0000313" key="9">
    <source>
        <dbReference type="EMBL" id="KYG75707.1"/>
    </source>
</evidence>
<dbReference type="PANTHER" id="PTHR43378:SF2">
    <property type="entry name" value="UDP-3-O-ACYLGLUCOSAMINE N-ACYLTRANSFERASE 1, MITOCHONDRIAL-RELATED"/>
    <property type="match status" value="1"/>
</dbReference>
<accession>A0A150XAD9</accession>
<dbReference type="EMBL" id="LRPC01000012">
    <property type="protein sequence ID" value="KYG75707.1"/>
    <property type="molecule type" value="Genomic_DNA"/>
</dbReference>
<comment type="pathway">
    <text evidence="7">Bacterial outer membrane biogenesis; LPS lipid A biosynthesis.</text>
</comment>
<proteinExistence type="inferred from homology"/>
<comment type="catalytic activity">
    <reaction evidence="7">
        <text>a UDP-3-O-[(3R)-3-hydroxyacyl]-alpha-D-glucosamine + a (3R)-hydroxyacyl-[ACP] = a UDP-2-N,3-O-bis[(3R)-3-hydroxyacyl]-alpha-D-glucosamine + holo-[ACP] + H(+)</text>
        <dbReference type="Rhea" id="RHEA:53836"/>
        <dbReference type="Rhea" id="RHEA-COMP:9685"/>
        <dbReference type="Rhea" id="RHEA-COMP:9945"/>
        <dbReference type="ChEBI" id="CHEBI:15378"/>
        <dbReference type="ChEBI" id="CHEBI:64479"/>
        <dbReference type="ChEBI" id="CHEBI:78827"/>
        <dbReference type="ChEBI" id="CHEBI:137740"/>
        <dbReference type="ChEBI" id="CHEBI:137748"/>
        <dbReference type="EC" id="2.3.1.191"/>
    </reaction>
</comment>
<dbReference type="Pfam" id="PF00132">
    <property type="entry name" value="Hexapep"/>
    <property type="match status" value="3"/>
</dbReference>
<evidence type="ECO:0000256" key="2">
    <source>
        <dbReference type="ARBA" id="ARBA00022556"/>
    </source>
</evidence>
<dbReference type="Gene3D" id="3.40.1390.10">
    <property type="entry name" value="MurE/MurF, N-terminal domain"/>
    <property type="match status" value="1"/>
</dbReference>
<dbReference type="HAMAP" id="MF_00523">
    <property type="entry name" value="LpxD"/>
    <property type="match status" value="1"/>
</dbReference>
<comment type="caution">
    <text evidence="9">The sequence shown here is derived from an EMBL/GenBank/DDBJ whole genome shotgun (WGS) entry which is preliminary data.</text>
</comment>
<keyword evidence="3 7" id="KW-0808">Transferase</keyword>
<dbReference type="InterPro" id="IPR007691">
    <property type="entry name" value="LpxD"/>
</dbReference>
<organism evidence="9 10">
    <name type="scientific">Roseivirga spongicola</name>
    <dbReference type="NCBI Taxonomy" id="333140"/>
    <lineage>
        <taxon>Bacteria</taxon>
        <taxon>Pseudomonadati</taxon>
        <taxon>Bacteroidota</taxon>
        <taxon>Cytophagia</taxon>
        <taxon>Cytophagales</taxon>
        <taxon>Roseivirgaceae</taxon>
        <taxon>Roseivirga</taxon>
    </lineage>
</organism>